<reference evidence="3 4" key="1">
    <citation type="journal article" date="2016" name="Nat. Commun.">
        <title>Extremotolerant tardigrade genome and improved radiotolerance of human cultured cells by tardigrade-unique protein.</title>
        <authorList>
            <person name="Hashimoto T."/>
            <person name="Horikawa D.D."/>
            <person name="Saito Y."/>
            <person name="Kuwahara H."/>
            <person name="Kozuka-Hata H."/>
            <person name="Shin-I T."/>
            <person name="Minakuchi Y."/>
            <person name="Ohishi K."/>
            <person name="Motoyama A."/>
            <person name="Aizu T."/>
            <person name="Enomoto A."/>
            <person name="Kondo K."/>
            <person name="Tanaka S."/>
            <person name="Hara Y."/>
            <person name="Koshikawa S."/>
            <person name="Sagara H."/>
            <person name="Miura T."/>
            <person name="Yokobori S."/>
            <person name="Miyagawa K."/>
            <person name="Suzuki Y."/>
            <person name="Kubo T."/>
            <person name="Oyama M."/>
            <person name="Kohara Y."/>
            <person name="Fujiyama A."/>
            <person name="Arakawa K."/>
            <person name="Katayama T."/>
            <person name="Toyoda A."/>
            <person name="Kunieda T."/>
        </authorList>
    </citation>
    <scope>NUCLEOTIDE SEQUENCE [LARGE SCALE GENOMIC DNA]</scope>
    <source>
        <strain evidence="3 4">YOKOZUNA-1</strain>
    </source>
</reference>
<evidence type="ECO:0000256" key="2">
    <source>
        <dbReference type="SAM" id="MobiDB-lite"/>
    </source>
</evidence>
<evidence type="ECO:0000313" key="3">
    <source>
        <dbReference type="EMBL" id="GAU88548.1"/>
    </source>
</evidence>
<feature type="region of interest" description="Disordered" evidence="2">
    <location>
        <begin position="132"/>
        <end position="201"/>
    </location>
</feature>
<accession>A0A1D1UQW4</accession>
<evidence type="ECO:0000256" key="1">
    <source>
        <dbReference type="SAM" id="Coils"/>
    </source>
</evidence>
<dbReference type="PANTHER" id="PTHR37558">
    <property type="entry name" value="HTH CENPB-TYPE DOMAIN-CONTAINING PROTEIN"/>
    <property type="match status" value="1"/>
</dbReference>
<feature type="coiled-coil region" evidence="1">
    <location>
        <begin position="243"/>
        <end position="270"/>
    </location>
</feature>
<dbReference type="OrthoDB" id="72637at2759"/>
<name>A0A1D1UQW4_RAMVA</name>
<comment type="caution">
    <text evidence="3">The sequence shown here is derived from an EMBL/GenBank/DDBJ whole genome shotgun (WGS) entry which is preliminary data.</text>
</comment>
<keyword evidence="1" id="KW-0175">Coiled coil</keyword>
<feature type="compositionally biased region" description="Basic and acidic residues" evidence="2">
    <location>
        <begin position="180"/>
        <end position="201"/>
    </location>
</feature>
<protein>
    <submittedName>
        <fullName evidence="3">Uncharacterized protein</fullName>
    </submittedName>
</protein>
<organism evidence="3 4">
    <name type="scientific">Ramazzottius varieornatus</name>
    <name type="common">Water bear</name>
    <name type="synonym">Tardigrade</name>
    <dbReference type="NCBI Taxonomy" id="947166"/>
    <lineage>
        <taxon>Eukaryota</taxon>
        <taxon>Metazoa</taxon>
        <taxon>Ecdysozoa</taxon>
        <taxon>Tardigrada</taxon>
        <taxon>Eutardigrada</taxon>
        <taxon>Parachela</taxon>
        <taxon>Hypsibioidea</taxon>
        <taxon>Ramazzottiidae</taxon>
        <taxon>Ramazzottius</taxon>
    </lineage>
</organism>
<dbReference type="AlphaFoldDB" id="A0A1D1UQW4"/>
<keyword evidence="4" id="KW-1185">Reference proteome</keyword>
<evidence type="ECO:0000313" key="4">
    <source>
        <dbReference type="Proteomes" id="UP000186922"/>
    </source>
</evidence>
<dbReference type="PANTHER" id="PTHR37558:SF1">
    <property type="entry name" value="HTH CENPB-TYPE DOMAIN-CONTAINING PROTEIN"/>
    <property type="match status" value="1"/>
</dbReference>
<gene>
    <name evidence="3" type="primary">RvY_01230-1</name>
    <name evidence="3" type="synonym">RvY_01230.1</name>
    <name evidence="3" type="ORF">RvY_01230</name>
</gene>
<feature type="compositionally biased region" description="Acidic residues" evidence="2">
    <location>
        <begin position="151"/>
        <end position="161"/>
    </location>
</feature>
<sequence>MNYLPANMAQSTKNVFKALHDLDLLDLVDNKNPHMAECQSAAWDEMVKALNDAKLFPKPLNKRAVQSRVNTLVKAYRTDDLQNKVKSGTEEQYGQIKALVIRISSAIDDSKKARIDKTKAVAAKIIESDSASQAVIEEGEKGRSKRPLDSDTSELTDEEAEKQEFVHTTGGSNDDWEDEKEYRKAQKAKDRAEKAEKSEPEVKKARAFRVSKPSEMAVSDDKWIGFFEKDAQRKYALKEAELKNAYDLEAKKLDIRAKELELESRRLDIEAKRLHIPLDEFNHLI</sequence>
<proteinExistence type="predicted"/>
<feature type="compositionally biased region" description="Basic and acidic residues" evidence="2">
    <location>
        <begin position="138"/>
        <end position="149"/>
    </location>
</feature>
<dbReference type="Proteomes" id="UP000186922">
    <property type="component" value="Unassembled WGS sequence"/>
</dbReference>
<dbReference type="EMBL" id="BDGG01000001">
    <property type="protein sequence ID" value="GAU88548.1"/>
    <property type="molecule type" value="Genomic_DNA"/>
</dbReference>